<feature type="domain" description="C3H1-type" evidence="2">
    <location>
        <begin position="43"/>
        <end position="69"/>
    </location>
</feature>
<keyword evidence="4" id="KW-1185">Reference proteome</keyword>
<protein>
    <submittedName>
        <fullName evidence="3">Cleavage and polyadenylation specific factor 4 like</fullName>
    </submittedName>
</protein>
<gene>
    <name evidence="3" type="primary">CPSF4L</name>
</gene>
<dbReference type="Ensembl" id="ENSCCAT00000043098.1">
    <property type="protein sequence ID" value="ENSCCAP00000025574.1"/>
    <property type="gene ID" value="ENSCCAG00000030566.1"/>
</dbReference>
<dbReference type="GO" id="GO:0008270">
    <property type="term" value="F:zinc ion binding"/>
    <property type="evidence" value="ECO:0007669"/>
    <property type="project" value="UniProtKB-KW"/>
</dbReference>
<keyword evidence="1" id="KW-0863">Zinc-finger</keyword>
<dbReference type="Pfam" id="PF00642">
    <property type="entry name" value="zf-CCCH"/>
    <property type="match status" value="1"/>
</dbReference>
<evidence type="ECO:0000259" key="2">
    <source>
        <dbReference type="PROSITE" id="PS50103"/>
    </source>
</evidence>
<keyword evidence="1" id="KW-0479">Metal-binding</keyword>
<reference evidence="3" key="1">
    <citation type="submission" date="2025-08" db="UniProtKB">
        <authorList>
            <consortium name="Ensembl"/>
        </authorList>
    </citation>
    <scope>IDENTIFICATION</scope>
</reference>
<dbReference type="AlphaFoldDB" id="A0A2K5RBS5"/>
<accession>A0A2K5RBS5</accession>
<sequence length="106" mass="11858">HLVCPHTRLRGCLRTGRFMHPYEVKPLFFMCAFPSCLCKYCHVPRIMCLNYLVGFCPKGPKCQFAHLSTGPSIQHLLFLLWKLSTSSSAWGSGVKGRASVTGPLCQ</sequence>
<organism evidence="3 4">
    <name type="scientific">Cebus imitator</name>
    <name type="common">Panamanian white-faced capuchin</name>
    <name type="synonym">Cebus capucinus imitator</name>
    <dbReference type="NCBI Taxonomy" id="2715852"/>
    <lineage>
        <taxon>Eukaryota</taxon>
        <taxon>Metazoa</taxon>
        <taxon>Chordata</taxon>
        <taxon>Craniata</taxon>
        <taxon>Vertebrata</taxon>
        <taxon>Euteleostomi</taxon>
        <taxon>Mammalia</taxon>
        <taxon>Eutheria</taxon>
        <taxon>Euarchontoglires</taxon>
        <taxon>Primates</taxon>
        <taxon>Haplorrhini</taxon>
        <taxon>Platyrrhini</taxon>
        <taxon>Cebidae</taxon>
        <taxon>Cebinae</taxon>
        <taxon>Cebus</taxon>
    </lineage>
</organism>
<proteinExistence type="predicted"/>
<evidence type="ECO:0000313" key="4">
    <source>
        <dbReference type="Proteomes" id="UP000233040"/>
    </source>
</evidence>
<evidence type="ECO:0000313" key="3">
    <source>
        <dbReference type="Ensembl" id="ENSCCAP00000025574.1"/>
    </source>
</evidence>
<dbReference type="Proteomes" id="UP000233040">
    <property type="component" value="Unassembled WGS sequence"/>
</dbReference>
<dbReference type="PROSITE" id="PS50103">
    <property type="entry name" value="ZF_C3H1"/>
    <property type="match status" value="1"/>
</dbReference>
<dbReference type="InterPro" id="IPR000571">
    <property type="entry name" value="Znf_CCCH"/>
</dbReference>
<dbReference type="GeneTree" id="ENSGT00940000162882"/>
<keyword evidence="1" id="KW-0862">Zinc</keyword>
<feature type="zinc finger region" description="C3H1-type" evidence="1">
    <location>
        <begin position="43"/>
        <end position="69"/>
    </location>
</feature>
<reference evidence="3" key="2">
    <citation type="submission" date="2025-09" db="UniProtKB">
        <authorList>
            <consortium name="Ensembl"/>
        </authorList>
    </citation>
    <scope>IDENTIFICATION</scope>
</reference>
<name>A0A2K5RBS5_CEBIM</name>
<evidence type="ECO:0000256" key="1">
    <source>
        <dbReference type="PROSITE-ProRule" id="PRU00723"/>
    </source>
</evidence>